<keyword evidence="7 8" id="KW-0093">Biotin biosynthesis</keyword>
<dbReference type="NCBIfam" id="TIGR02072">
    <property type="entry name" value="BioC"/>
    <property type="match status" value="1"/>
</dbReference>
<keyword evidence="5 8" id="KW-0808">Transferase</keyword>
<evidence type="ECO:0000256" key="6">
    <source>
        <dbReference type="ARBA" id="ARBA00022691"/>
    </source>
</evidence>
<evidence type="ECO:0000259" key="9">
    <source>
        <dbReference type="Pfam" id="PF08241"/>
    </source>
</evidence>
<keyword evidence="4 8" id="KW-0489">Methyltransferase</keyword>
<dbReference type="Proteomes" id="UP000597206">
    <property type="component" value="Unassembled WGS sequence"/>
</dbReference>
<evidence type="ECO:0000256" key="5">
    <source>
        <dbReference type="ARBA" id="ARBA00022679"/>
    </source>
</evidence>
<feature type="domain" description="Methyltransferase type 11" evidence="9">
    <location>
        <begin position="56"/>
        <end position="148"/>
    </location>
</feature>
<dbReference type="Gene3D" id="3.40.50.150">
    <property type="entry name" value="Vaccinia Virus protein VP39"/>
    <property type="match status" value="1"/>
</dbReference>
<dbReference type="RefSeq" id="WP_196123328.1">
    <property type="nucleotide sequence ID" value="NZ_JADPMR010000001.1"/>
</dbReference>
<proteinExistence type="inferred from homology"/>
<sequence>MTSNSNVLTFSVDKQQVAKSFSKAADNYDNHAHFQCDVGHELLKRVPDDLTGRCVLDLGCGTGYFSSELKSRGAQVICVDLSSHMLTKAQERCGNNQMSYHLADAELLPFADKSIDYVFSNLALQWCDDLAIPLKEMNRILRKGGKGFFSTLVDGSLNELKIAWSTVDSYQHINHFLSANQVKIALAQSGNFDTTLNFQAMTVWYNTAVSLMKDLKGIGANHVPGRITAAFNKQVLARLEESYQEFKNDDGVLPATYQVCLGVILR</sequence>
<dbReference type="EMBL" id="JADPMR010000001">
    <property type="protein sequence ID" value="MBF9000811.1"/>
    <property type="molecule type" value="Genomic_DNA"/>
</dbReference>
<dbReference type="GO" id="GO:0102130">
    <property type="term" value="F:malonyl-CoA methyltransferase activity"/>
    <property type="evidence" value="ECO:0007669"/>
    <property type="project" value="UniProtKB-EC"/>
</dbReference>
<evidence type="ECO:0000256" key="1">
    <source>
        <dbReference type="ARBA" id="ARBA00000852"/>
    </source>
</evidence>
<evidence type="ECO:0000256" key="7">
    <source>
        <dbReference type="ARBA" id="ARBA00022756"/>
    </source>
</evidence>
<dbReference type="EC" id="2.1.1.197" evidence="3 8"/>
<protein>
    <recommendedName>
        <fullName evidence="3 8">Malonyl-[acyl-carrier protein] O-methyltransferase</fullName>
        <shortName evidence="8">Malonyl-ACP O-methyltransferase</shortName>
        <ecNumber evidence="3 8">2.1.1.197</ecNumber>
    </recommendedName>
    <alternativeName>
        <fullName evidence="8">Biotin synthesis protein BioC</fullName>
    </alternativeName>
</protein>
<dbReference type="InterPro" id="IPR013216">
    <property type="entry name" value="Methyltransf_11"/>
</dbReference>
<dbReference type="InterPro" id="IPR050602">
    <property type="entry name" value="Malonyl-ACP_OMT"/>
</dbReference>
<organism evidence="10 11">
    <name type="scientific">Vibrio nitrifigilis</name>
    <dbReference type="NCBI Taxonomy" id="2789781"/>
    <lineage>
        <taxon>Bacteria</taxon>
        <taxon>Pseudomonadati</taxon>
        <taxon>Pseudomonadota</taxon>
        <taxon>Gammaproteobacteria</taxon>
        <taxon>Vibrionales</taxon>
        <taxon>Vibrionaceae</taxon>
        <taxon>Vibrio</taxon>
    </lineage>
</organism>
<dbReference type="PANTHER" id="PTHR13090:SF1">
    <property type="entry name" value="ARGININE-HYDROXYLASE NDUFAF5, MITOCHONDRIAL"/>
    <property type="match status" value="1"/>
</dbReference>
<comment type="caution">
    <text evidence="10">The sequence shown here is derived from an EMBL/GenBank/DDBJ whole genome shotgun (WGS) entry which is preliminary data.</text>
</comment>
<dbReference type="InterPro" id="IPR011814">
    <property type="entry name" value="BioC"/>
</dbReference>
<keyword evidence="11" id="KW-1185">Reference proteome</keyword>
<dbReference type="SUPFAM" id="SSF53335">
    <property type="entry name" value="S-adenosyl-L-methionine-dependent methyltransferases"/>
    <property type="match status" value="1"/>
</dbReference>
<dbReference type="GO" id="GO:0032259">
    <property type="term" value="P:methylation"/>
    <property type="evidence" value="ECO:0007669"/>
    <property type="project" value="UniProtKB-KW"/>
</dbReference>
<evidence type="ECO:0000313" key="10">
    <source>
        <dbReference type="EMBL" id="MBF9000811.1"/>
    </source>
</evidence>
<name>A0ABS0GEG8_9VIBR</name>
<gene>
    <name evidence="8 10" type="primary">bioC</name>
    <name evidence="10" type="ORF">I1A42_09575</name>
</gene>
<dbReference type="CDD" id="cd02440">
    <property type="entry name" value="AdoMet_MTases"/>
    <property type="match status" value="1"/>
</dbReference>
<comment type="pathway">
    <text evidence="2 8">Cofactor biosynthesis; biotin biosynthesis.</text>
</comment>
<comment type="similarity">
    <text evidence="8">Belongs to the methyltransferase superfamily.</text>
</comment>
<keyword evidence="6 8" id="KW-0949">S-adenosyl-L-methionine</keyword>
<evidence type="ECO:0000256" key="3">
    <source>
        <dbReference type="ARBA" id="ARBA00012327"/>
    </source>
</evidence>
<comment type="catalytic activity">
    <reaction evidence="1 8">
        <text>malonyl-[ACP] + S-adenosyl-L-methionine = malonyl-[ACP] methyl ester + S-adenosyl-L-homocysteine</text>
        <dbReference type="Rhea" id="RHEA:17105"/>
        <dbReference type="Rhea" id="RHEA-COMP:9623"/>
        <dbReference type="Rhea" id="RHEA-COMP:9954"/>
        <dbReference type="ChEBI" id="CHEBI:57856"/>
        <dbReference type="ChEBI" id="CHEBI:59789"/>
        <dbReference type="ChEBI" id="CHEBI:78449"/>
        <dbReference type="ChEBI" id="CHEBI:78845"/>
        <dbReference type="EC" id="2.1.1.197"/>
    </reaction>
</comment>
<accession>A0ABS0GEG8</accession>
<reference evidence="10 11" key="1">
    <citation type="submission" date="2020-11" db="EMBL/GenBank/DDBJ databases">
        <title>Vibrio nitrifigilis sp. nov., a marine nitrogen-fixing bacterium isolated from the lagoon sediment of an islet inside an atoll.</title>
        <authorList>
            <person name="Wang L.-T."/>
            <person name="Shieh W.Y."/>
        </authorList>
    </citation>
    <scope>NUCLEOTIDE SEQUENCE [LARGE SCALE GENOMIC DNA]</scope>
    <source>
        <strain evidence="10 11">NFV-1</strain>
    </source>
</reference>
<evidence type="ECO:0000256" key="8">
    <source>
        <dbReference type="HAMAP-Rule" id="MF_00835"/>
    </source>
</evidence>
<comment type="function">
    <text evidence="8">Converts the free carboxyl group of a malonyl-thioester to its methyl ester by transfer of a methyl group from S-adenosyl-L-methionine (SAM). It allows to synthesize pimeloyl-ACP via the fatty acid synthetic pathway.</text>
</comment>
<evidence type="ECO:0000256" key="4">
    <source>
        <dbReference type="ARBA" id="ARBA00022603"/>
    </source>
</evidence>
<evidence type="ECO:0000313" key="11">
    <source>
        <dbReference type="Proteomes" id="UP000597206"/>
    </source>
</evidence>
<dbReference type="PANTHER" id="PTHR13090">
    <property type="entry name" value="ARGININE-HYDROXYLASE NDUFAF5, MITOCHONDRIAL"/>
    <property type="match status" value="1"/>
</dbReference>
<evidence type="ECO:0000256" key="2">
    <source>
        <dbReference type="ARBA" id="ARBA00004746"/>
    </source>
</evidence>
<dbReference type="HAMAP" id="MF_00835">
    <property type="entry name" value="BioC"/>
    <property type="match status" value="1"/>
</dbReference>
<dbReference type="InterPro" id="IPR029063">
    <property type="entry name" value="SAM-dependent_MTases_sf"/>
</dbReference>
<dbReference type="Pfam" id="PF08241">
    <property type="entry name" value="Methyltransf_11"/>
    <property type="match status" value="1"/>
</dbReference>